<evidence type="ECO:0000256" key="12">
    <source>
        <dbReference type="PROSITE-ProRule" id="PRU00552"/>
    </source>
</evidence>
<keyword evidence="9" id="KW-0539">Nucleus</keyword>
<proteinExistence type="inferred from homology"/>
<feature type="domain" description="Helicase C-terminal" evidence="16">
    <location>
        <begin position="333"/>
        <end position="497"/>
    </location>
</feature>
<evidence type="ECO:0000256" key="1">
    <source>
        <dbReference type="ARBA" id="ARBA00004123"/>
    </source>
</evidence>
<keyword evidence="5 13" id="KW-0378">Hydrolase</keyword>
<dbReference type="AlphaFoldDB" id="A0A1B2JF16"/>
<dbReference type="PROSITE" id="PS51194">
    <property type="entry name" value="HELICASE_CTER"/>
    <property type="match status" value="1"/>
</dbReference>
<dbReference type="PANTHER" id="PTHR47959:SF15">
    <property type="entry name" value="RNA HELICASE"/>
    <property type="match status" value="1"/>
</dbReference>
<dbReference type="Pfam" id="PF00271">
    <property type="entry name" value="Helicase_C"/>
    <property type="match status" value="1"/>
</dbReference>
<keyword evidence="4 13" id="KW-0547">Nucleotide-binding</keyword>
<organism evidence="18 19">
    <name type="scientific">Komagataella pastoris</name>
    <name type="common">Yeast</name>
    <name type="synonym">Pichia pastoris</name>
    <dbReference type="NCBI Taxonomy" id="4922"/>
    <lineage>
        <taxon>Eukaryota</taxon>
        <taxon>Fungi</taxon>
        <taxon>Dikarya</taxon>
        <taxon>Ascomycota</taxon>
        <taxon>Saccharomycotina</taxon>
        <taxon>Pichiomycetes</taxon>
        <taxon>Pichiales</taxon>
        <taxon>Pichiaceae</taxon>
        <taxon>Komagataella</taxon>
    </lineage>
</organism>
<comment type="similarity">
    <text evidence="10">Belongs to the DEAD box helicase family. DDX52/ROK1 subfamily.</text>
</comment>
<evidence type="ECO:0000256" key="13">
    <source>
        <dbReference type="RuleBase" id="RU000492"/>
    </source>
</evidence>
<keyword evidence="3" id="KW-0690">Ribosome biogenesis</keyword>
<comment type="subcellular location">
    <subcellularLocation>
        <location evidence="1">Nucleus</location>
    </subcellularLocation>
</comment>
<evidence type="ECO:0000259" key="15">
    <source>
        <dbReference type="PROSITE" id="PS51192"/>
    </source>
</evidence>
<evidence type="ECO:0000256" key="3">
    <source>
        <dbReference type="ARBA" id="ARBA00022517"/>
    </source>
</evidence>
<comment type="catalytic activity">
    <reaction evidence="11">
        <text>ATP + H2O = ADP + phosphate + H(+)</text>
        <dbReference type="Rhea" id="RHEA:13065"/>
        <dbReference type="ChEBI" id="CHEBI:15377"/>
        <dbReference type="ChEBI" id="CHEBI:15378"/>
        <dbReference type="ChEBI" id="CHEBI:30616"/>
        <dbReference type="ChEBI" id="CHEBI:43474"/>
        <dbReference type="ChEBI" id="CHEBI:456216"/>
        <dbReference type="EC" id="3.6.4.13"/>
    </reaction>
</comment>
<evidence type="ECO:0000313" key="18">
    <source>
        <dbReference type="EMBL" id="ANZ76640.1"/>
    </source>
</evidence>
<dbReference type="GO" id="GO:0005829">
    <property type="term" value="C:cytosol"/>
    <property type="evidence" value="ECO:0007669"/>
    <property type="project" value="TreeGrafter"/>
</dbReference>
<dbReference type="OrthoDB" id="360161at2759"/>
<feature type="short sequence motif" description="Q motif" evidence="12">
    <location>
        <begin position="117"/>
        <end position="145"/>
    </location>
</feature>
<feature type="region of interest" description="Disordered" evidence="14">
    <location>
        <begin position="59"/>
        <end position="87"/>
    </location>
</feature>
<dbReference type="Proteomes" id="UP000094565">
    <property type="component" value="Chromosome 3"/>
</dbReference>
<name>A0A1B2JF16_PICPA</name>
<evidence type="ECO:0000259" key="16">
    <source>
        <dbReference type="PROSITE" id="PS51194"/>
    </source>
</evidence>
<evidence type="ECO:0000313" key="19">
    <source>
        <dbReference type="Proteomes" id="UP000094565"/>
    </source>
</evidence>
<dbReference type="InterPro" id="IPR000629">
    <property type="entry name" value="RNA-helicase_DEAD-box_CS"/>
</dbReference>
<dbReference type="InterPro" id="IPR050079">
    <property type="entry name" value="DEAD_box_RNA_helicase"/>
</dbReference>
<dbReference type="GO" id="GO:0030490">
    <property type="term" value="P:maturation of SSU-rRNA"/>
    <property type="evidence" value="ECO:0007669"/>
    <property type="project" value="InterPro"/>
</dbReference>
<dbReference type="GO" id="GO:0016787">
    <property type="term" value="F:hydrolase activity"/>
    <property type="evidence" value="ECO:0007669"/>
    <property type="project" value="UniProtKB-KW"/>
</dbReference>
<dbReference type="InterPro" id="IPR044764">
    <property type="entry name" value="DDX52/Rok1_DEADc"/>
</dbReference>
<dbReference type="PROSITE" id="PS51192">
    <property type="entry name" value="HELICASE_ATP_BIND_1"/>
    <property type="match status" value="1"/>
</dbReference>
<dbReference type="CDD" id="cd18787">
    <property type="entry name" value="SF2_C_DEAD"/>
    <property type="match status" value="1"/>
</dbReference>
<dbReference type="InterPro" id="IPR011545">
    <property type="entry name" value="DEAD/DEAH_box_helicase_dom"/>
</dbReference>
<dbReference type="SUPFAM" id="SSF52540">
    <property type="entry name" value="P-loop containing nucleoside triphosphate hydrolases"/>
    <property type="match status" value="1"/>
</dbReference>
<keyword evidence="8" id="KW-0694">RNA-binding</keyword>
<evidence type="ECO:0000256" key="11">
    <source>
        <dbReference type="ARBA" id="ARBA00047984"/>
    </source>
</evidence>
<dbReference type="PROSITE" id="PS00039">
    <property type="entry name" value="DEAD_ATP_HELICASE"/>
    <property type="match status" value="1"/>
</dbReference>
<evidence type="ECO:0000256" key="6">
    <source>
        <dbReference type="ARBA" id="ARBA00022806"/>
    </source>
</evidence>
<feature type="domain" description="Helicase ATP-binding" evidence="15">
    <location>
        <begin position="148"/>
        <end position="322"/>
    </location>
</feature>
<evidence type="ECO:0000256" key="8">
    <source>
        <dbReference type="ARBA" id="ARBA00022884"/>
    </source>
</evidence>
<evidence type="ECO:0000256" key="14">
    <source>
        <dbReference type="SAM" id="MobiDB-lite"/>
    </source>
</evidence>
<dbReference type="SMART" id="SM00490">
    <property type="entry name" value="HELICc"/>
    <property type="match status" value="1"/>
</dbReference>
<sequence>MDIFRVLSRGASLKKTKGAFTDYATVSQSDKDAAASVKSNGGQVDKELDFFHTKKYHLKEDKSKSDRNTDTEKEQEEEYVPPPPKIVSESDAKAFRKAFKVQVVGNDIPFPIGSFEDLITRFQLDKKLLTNLADAKFTDPTPIQCETIPSTLHGHDIIACAPTGSGKTLAFLIPLIQKLGQNQKNFGIRGLILSPTKELATQIHNELLKLTKGKNLIVGLLSKSLSGKLRSDLIKGNKYDVMVSTPLRLIEVVRMGKIDLREVKHLVLDEADKLFAPEFLEQTDDVLHNCSNPKLQMSIYSATIPEEVEELAHSVMKEPIRINIGRKEAANTQIKQKVIYTGSEEGKLVALRQMVQNSEFKPPVLIFLQSITRAKALFHELIYDKMNVDVIHSERTQIQRDRVVERFQKGEIWVLICTEVIGRGIDFKGINLVINYDVPTSAEAYVHRIGRTGRAGQTGSAVTFFTKEDSLAIKPIINVLKQSEQNSGYASWMETEDKLSEKELTKIKKGVERESISTVPTVIREERKRKGVLYESSKRRKSGK</sequence>
<gene>
    <name evidence="18" type="primary">ROK1</name>
    <name evidence="18" type="ORF">ATY40_BA7503710</name>
</gene>
<accession>A0A1B2JF16</accession>
<dbReference type="InterPro" id="IPR027417">
    <property type="entry name" value="P-loop_NTPase"/>
</dbReference>
<dbReference type="InterPro" id="IPR014014">
    <property type="entry name" value="RNA_helicase_DEAD_Q_motif"/>
</dbReference>
<evidence type="ECO:0000256" key="4">
    <source>
        <dbReference type="ARBA" id="ARBA00022741"/>
    </source>
</evidence>
<dbReference type="GO" id="GO:0003723">
    <property type="term" value="F:RNA binding"/>
    <property type="evidence" value="ECO:0007669"/>
    <property type="project" value="UniProtKB-KW"/>
</dbReference>
<dbReference type="SMART" id="SM00487">
    <property type="entry name" value="DEXDc"/>
    <property type="match status" value="1"/>
</dbReference>
<dbReference type="GO" id="GO:0003724">
    <property type="term" value="F:RNA helicase activity"/>
    <property type="evidence" value="ECO:0007669"/>
    <property type="project" value="UniProtKB-EC"/>
</dbReference>
<dbReference type="Gene3D" id="3.40.50.300">
    <property type="entry name" value="P-loop containing nucleotide triphosphate hydrolases"/>
    <property type="match status" value="2"/>
</dbReference>
<keyword evidence="7 13" id="KW-0067">ATP-binding</keyword>
<evidence type="ECO:0000256" key="5">
    <source>
        <dbReference type="ARBA" id="ARBA00022801"/>
    </source>
</evidence>
<dbReference type="GO" id="GO:0005634">
    <property type="term" value="C:nucleus"/>
    <property type="evidence" value="ECO:0007669"/>
    <property type="project" value="UniProtKB-SubCell"/>
</dbReference>
<reference evidence="18 19" key="1">
    <citation type="submission" date="2016-02" db="EMBL/GenBank/DDBJ databases">
        <title>Comparative genomic and transcriptomic foundation for Pichia pastoris.</title>
        <authorList>
            <person name="Love K.R."/>
            <person name="Shah K.A."/>
            <person name="Whittaker C.A."/>
            <person name="Wu J."/>
            <person name="Bartlett M.C."/>
            <person name="Ma D."/>
            <person name="Leeson R.L."/>
            <person name="Priest M."/>
            <person name="Young S.K."/>
            <person name="Love J.C."/>
        </authorList>
    </citation>
    <scope>NUCLEOTIDE SEQUENCE [LARGE SCALE GENOMIC DNA]</scope>
    <source>
        <strain evidence="18 19">ATCC 28485</strain>
    </source>
</reference>
<dbReference type="CDD" id="cd17957">
    <property type="entry name" value="DEADc_DDX52"/>
    <property type="match status" value="1"/>
</dbReference>
<evidence type="ECO:0000256" key="10">
    <source>
        <dbReference type="ARBA" id="ARBA00024355"/>
    </source>
</evidence>
<dbReference type="Pfam" id="PF00270">
    <property type="entry name" value="DEAD"/>
    <property type="match status" value="1"/>
</dbReference>
<dbReference type="EC" id="3.6.4.13" evidence="2"/>
<dbReference type="GO" id="GO:0005524">
    <property type="term" value="F:ATP binding"/>
    <property type="evidence" value="ECO:0007669"/>
    <property type="project" value="UniProtKB-KW"/>
</dbReference>
<keyword evidence="19" id="KW-1185">Reference proteome</keyword>
<protein>
    <recommendedName>
        <fullName evidence="2">RNA helicase</fullName>
        <ecNumber evidence="2">3.6.4.13</ecNumber>
    </recommendedName>
</protein>
<evidence type="ECO:0000259" key="17">
    <source>
        <dbReference type="PROSITE" id="PS51195"/>
    </source>
</evidence>
<evidence type="ECO:0000256" key="7">
    <source>
        <dbReference type="ARBA" id="ARBA00022840"/>
    </source>
</evidence>
<feature type="domain" description="DEAD-box RNA helicase Q" evidence="17">
    <location>
        <begin position="117"/>
        <end position="145"/>
    </location>
</feature>
<keyword evidence="6 13" id="KW-0347">Helicase</keyword>
<dbReference type="PANTHER" id="PTHR47959">
    <property type="entry name" value="ATP-DEPENDENT RNA HELICASE RHLE-RELATED"/>
    <property type="match status" value="1"/>
</dbReference>
<feature type="compositionally biased region" description="Basic and acidic residues" evidence="14">
    <location>
        <begin position="59"/>
        <end position="72"/>
    </location>
</feature>
<evidence type="ECO:0000256" key="9">
    <source>
        <dbReference type="ARBA" id="ARBA00023242"/>
    </source>
</evidence>
<evidence type="ECO:0000256" key="2">
    <source>
        <dbReference type="ARBA" id="ARBA00012552"/>
    </source>
</evidence>
<dbReference type="InterPro" id="IPR014001">
    <property type="entry name" value="Helicase_ATP-bd"/>
</dbReference>
<dbReference type="PROSITE" id="PS51195">
    <property type="entry name" value="Q_MOTIF"/>
    <property type="match status" value="1"/>
</dbReference>
<dbReference type="InterPro" id="IPR001650">
    <property type="entry name" value="Helicase_C-like"/>
</dbReference>
<dbReference type="EMBL" id="CP014586">
    <property type="protein sequence ID" value="ANZ76640.1"/>
    <property type="molecule type" value="Genomic_DNA"/>
</dbReference>